<dbReference type="RefSeq" id="WP_354555767.1">
    <property type="nucleotide sequence ID" value="NZ_JBEPMB010000001.1"/>
</dbReference>
<organism evidence="1 2">
    <name type="scientific">Rhizobium aquaticum</name>
    <dbReference type="NCBI Taxonomy" id="1549636"/>
    <lineage>
        <taxon>Bacteria</taxon>
        <taxon>Pseudomonadati</taxon>
        <taxon>Pseudomonadota</taxon>
        <taxon>Alphaproteobacteria</taxon>
        <taxon>Hyphomicrobiales</taxon>
        <taxon>Rhizobiaceae</taxon>
        <taxon>Rhizobium/Agrobacterium group</taxon>
        <taxon>Rhizobium</taxon>
    </lineage>
</organism>
<proteinExistence type="predicted"/>
<dbReference type="Proteomes" id="UP001549047">
    <property type="component" value="Unassembled WGS sequence"/>
</dbReference>
<accession>A0ABV2IXR5</accession>
<gene>
    <name evidence="1" type="ORF">ABID16_001593</name>
</gene>
<dbReference type="Pfam" id="PF10098">
    <property type="entry name" value="DUF2336"/>
    <property type="match status" value="1"/>
</dbReference>
<protein>
    <submittedName>
        <fullName evidence="1">Uncharacterized protein (DUF2336 family)</fullName>
    </submittedName>
</protein>
<comment type="caution">
    <text evidence="1">The sequence shown here is derived from an EMBL/GenBank/DDBJ whole genome shotgun (WGS) entry which is preliminary data.</text>
</comment>
<sequence>MATVTSFEALSTPTRIELKQFAELFRPLYEQSTPEARRQAVAALSRLQTLPQAVCFFVGSQPIAIAAIFLSQSVAITDATLIDIARSQGEAHARAIATRANLSPIVVDALAALHDGSSYRRNVKPAEDTELSQADAVSDPSTVAVTTQVTAEAAAPRLGPSTPEQARQAREEALRNELRQLVAAKAPEDVRPAVMLRAADEMHQALLVRFARVRQMPLLARVLTEALDASSALSERILLDVSGSQLASTLIALGLRAADTRQILTGIYPHLSQIVDGRNRAFQLVRSLDPADCVARVIAWRRADIYTRTGRYEDVEADMAAQAEAAAAAAGNSNVAPADRLSARG</sequence>
<evidence type="ECO:0000313" key="2">
    <source>
        <dbReference type="Proteomes" id="UP001549047"/>
    </source>
</evidence>
<evidence type="ECO:0000313" key="1">
    <source>
        <dbReference type="EMBL" id="MET3613288.1"/>
    </source>
</evidence>
<dbReference type="EMBL" id="JBEPMB010000001">
    <property type="protein sequence ID" value="MET3613288.1"/>
    <property type="molecule type" value="Genomic_DNA"/>
</dbReference>
<name>A0ABV2IXR5_9HYPH</name>
<dbReference type="InterPro" id="IPR019285">
    <property type="entry name" value="DUF2336"/>
</dbReference>
<keyword evidence="2" id="KW-1185">Reference proteome</keyword>
<reference evidence="1 2" key="1">
    <citation type="submission" date="2024-06" db="EMBL/GenBank/DDBJ databases">
        <title>Genomic Encyclopedia of Type Strains, Phase IV (KMG-IV): sequencing the most valuable type-strain genomes for metagenomic binning, comparative biology and taxonomic classification.</title>
        <authorList>
            <person name="Goeker M."/>
        </authorList>
    </citation>
    <scope>NUCLEOTIDE SEQUENCE [LARGE SCALE GENOMIC DNA]</scope>
    <source>
        <strain evidence="1 2">DSM 29780</strain>
    </source>
</reference>